<dbReference type="Gene3D" id="2.60.120.10">
    <property type="entry name" value="Jelly Rolls"/>
    <property type="match status" value="1"/>
</dbReference>
<dbReference type="InterPro" id="IPR011051">
    <property type="entry name" value="RmlC_Cupin_sf"/>
</dbReference>
<name>A0A235H4C7_AZOBR</name>
<comment type="caution">
    <text evidence="2">The sequence shown here is derived from an EMBL/GenBank/DDBJ whole genome shotgun (WGS) entry which is preliminary data.</text>
</comment>
<geneLocation type="plasmid" evidence="2">
    <name>unnamed</name>
</geneLocation>
<accession>A0A235H4C7</accession>
<dbReference type="AlphaFoldDB" id="A0A235H4C7"/>
<keyword evidence="2" id="KW-0614">Plasmid</keyword>
<dbReference type="Proteomes" id="UP000215367">
    <property type="component" value="Unassembled WGS sequence"/>
</dbReference>
<evidence type="ECO:0000259" key="1">
    <source>
        <dbReference type="Pfam" id="PF07883"/>
    </source>
</evidence>
<dbReference type="InterPro" id="IPR014710">
    <property type="entry name" value="RmlC-like_jellyroll"/>
</dbReference>
<dbReference type="PANTHER" id="PTHR36440">
    <property type="entry name" value="PUTATIVE (AFU_ORTHOLOGUE AFUA_8G07350)-RELATED"/>
    <property type="match status" value="1"/>
</dbReference>
<dbReference type="InterPro" id="IPR053146">
    <property type="entry name" value="QDO-like"/>
</dbReference>
<dbReference type="PANTHER" id="PTHR36440:SF1">
    <property type="entry name" value="PUTATIVE (AFU_ORTHOLOGUE AFUA_8G07350)-RELATED"/>
    <property type="match status" value="1"/>
</dbReference>
<feature type="domain" description="Cupin type-2" evidence="1">
    <location>
        <begin position="52"/>
        <end position="117"/>
    </location>
</feature>
<organism evidence="2 3">
    <name type="scientific">Azospirillum brasilense</name>
    <dbReference type="NCBI Taxonomy" id="192"/>
    <lineage>
        <taxon>Bacteria</taxon>
        <taxon>Pseudomonadati</taxon>
        <taxon>Pseudomonadota</taxon>
        <taxon>Alphaproteobacteria</taxon>
        <taxon>Rhodospirillales</taxon>
        <taxon>Azospirillaceae</taxon>
        <taxon>Azospirillum</taxon>
    </lineage>
</organism>
<gene>
    <name evidence="2" type="ORF">CHT98_31925</name>
</gene>
<dbReference type="SUPFAM" id="SSF51182">
    <property type="entry name" value="RmlC-like cupins"/>
    <property type="match status" value="1"/>
</dbReference>
<proteinExistence type="predicted"/>
<reference evidence="2 3" key="1">
    <citation type="submission" date="2017-07" db="EMBL/GenBank/DDBJ databases">
        <title>Whole genome sequence of Azospirillum brasilense 2A1, a potential biofertilizer strain.</title>
        <authorList>
            <person name="Fontana C.A."/>
            <person name="Toffoli L.M."/>
            <person name="Salazar S.M."/>
            <person name="Puglisi E."/>
            <person name="Pedraza R."/>
            <person name="Bassi D."/>
            <person name="Cocconcelli P.S."/>
        </authorList>
    </citation>
    <scope>NUCLEOTIDE SEQUENCE [LARGE SCALE GENOMIC DNA]</scope>
    <source>
        <strain evidence="2 3">2A1</strain>
        <plasmid evidence="2">unnamed</plasmid>
    </source>
</reference>
<dbReference type="Pfam" id="PF07883">
    <property type="entry name" value="Cupin_2"/>
    <property type="match status" value="1"/>
</dbReference>
<dbReference type="EMBL" id="NOWT01000062">
    <property type="protein sequence ID" value="OYD80307.1"/>
    <property type="molecule type" value="Genomic_DNA"/>
</dbReference>
<protein>
    <recommendedName>
        <fullName evidence="1">Cupin type-2 domain-containing protein</fullName>
    </recommendedName>
</protein>
<evidence type="ECO:0000313" key="2">
    <source>
        <dbReference type="EMBL" id="OYD80307.1"/>
    </source>
</evidence>
<sequence>MVCDIVAWRDAMDKQAVTVKDGEGEVLRVLGTDVRFLLEAATTGHRFSVMDVSLPKDQGPPPHEHPWDEAYFVISGRVRFVIGDAVRVFEAGDFAYAPGGVVHGFKGVDETPARVLVFDAPATAEGFFRDLDKETKAEPGIAPDIPAIAQRHGMRFLPPAAT</sequence>
<evidence type="ECO:0000313" key="3">
    <source>
        <dbReference type="Proteomes" id="UP000215367"/>
    </source>
</evidence>
<dbReference type="InterPro" id="IPR013096">
    <property type="entry name" value="Cupin_2"/>
</dbReference>